<reference evidence="2 3" key="1">
    <citation type="submission" date="2019-06" db="EMBL/GenBank/DDBJ databases">
        <title>Sequencing the genomes of 1000 actinobacteria strains.</title>
        <authorList>
            <person name="Klenk H.-P."/>
        </authorList>
    </citation>
    <scope>NUCLEOTIDE SEQUENCE [LARGE SCALE GENOMIC DNA]</scope>
    <source>
        <strain evidence="2 3">DSM 25218</strain>
    </source>
</reference>
<dbReference type="Proteomes" id="UP000320209">
    <property type="component" value="Unassembled WGS sequence"/>
</dbReference>
<protein>
    <submittedName>
        <fullName evidence="2">Uncharacterized protein</fullName>
    </submittedName>
</protein>
<keyword evidence="1" id="KW-0812">Transmembrane</keyword>
<feature type="transmembrane region" description="Helical" evidence="1">
    <location>
        <begin position="81"/>
        <end position="99"/>
    </location>
</feature>
<proteinExistence type="predicted"/>
<dbReference type="RefSeq" id="WP_211352295.1">
    <property type="nucleotide sequence ID" value="NZ_VFOV01000001.1"/>
</dbReference>
<accession>A0A543A1C7</accession>
<feature type="transmembrane region" description="Helical" evidence="1">
    <location>
        <begin position="111"/>
        <end position="130"/>
    </location>
</feature>
<evidence type="ECO:0000313" key="2">
    <source>
        <dbReference type="EMBL" id="TQL66382.1"/>
    </source>
</evidence>
<keyword evidence="1" id="KW-0472">Membrane</keyword>
<name>A0A543A1C7_9ACTN</name>
<feature type="transmembrane region" description="Helical" evidence="1">
    <location>
        <begin position="7"/>
        <end position="26"/>
    </location>
</feature>
<dbReference type="EMBL" id="VFOV01000001">
    <property type="protein sequence ID" value="TQL66382.1"/>
    <property type="molecule type" value="Genomic_DNA"/>
</dbReference>
<keyword evidence="1" id="KW-1133">Transmembrane helix</keyword>
<comment type="caution">
    <text evidence="2">The sequence shown here is derived from an EMBL/GenBank/DDBJ whole genome shotgun (WGS) entry which is preliminary data.</text>
</comment>
<sequence length="140" mass="15316">MISKIRIAGLAILTLTGLYVGGWATFAPRSFYDAFPGFHRIWVGVDGPFNEHLVRDVGGLYLALGVAGVLVLVWRTYPVSAVVAAAWATFSIPHFWYHVNHLHVYGTFDKVANVVALGGTLLIALALLIPPRHHRDTAAR</sequence>
<evidence type="ECO:0000256" key="1">
    <source>
        <dbReference type="SAM" id="Phobius"/>
    </source>
</evidence>
<keyword evidence="3" id="KW-1185">Reference proteome</keyword>
<feature type="transmembrane region" description="Helical" evidence="1">
    <location>
        <begin position="57"/>
        <end position="74"/>
    </location>
</feature>
<organism evidence="2 3">
    <name type="scientific">Nocardioides albertanoniae</name>
    <dbReference type="NCBI Taxonomy" id="1175486"/>
    <lineage>
        <taxon>Bacteria</taxon>
        <taxon>Bacillati</taxon>
        <taxon>Actinomycetota</taxon>
        <taxon>Actinomycetes</taxon>
        <taxon>Propionibacteriales</taxon>
        <taxon>Nocardioidaceae</taxon>
        <taxon>Nocardioides</taxon>
    </lineage>
</organism>
<gene>
    <name evidence="2" type="ORF">FB381_0236</name>
</gene>
<evidence type="ECO:0000313" key="3">
    <source>
        <dbReference type="Proteomes" id="UP000320209"/>
    </source>
</evidence>
<dbReference type="AlphaFoldDB" id="A0A543A1C7"/>